<dbReference type="SMART" id="SM00239">
    <property type="entry name" value="C2"/>
    <property type="match status" value="1"/>
</dbReference>
<feature type="compositionally biased region" description="Low complexity" evidence="1">
    <location>
        <begin position="196"/>
        <end position="212"/>
    </location>
</feature>
<evidence type="ECO:0000259" key="2">
    <source>
        <dbReference type="PROSITE" id="PS50004"/>
    </source>
</evidence>
<comment type="caution">
    <text evidence="3">The sequence shown here is derived from an EMBL/GenBank/DDBJ whole genome shotgun (WGS) entry which is preliminary data.</text>
</comment>
<protein>
    <recommendedName>
        <fullName evidence="2">C2 domain-containing protein</fullName>
    </recommendedName>
</protein>
<dbReference type="PANTHER" id="PTHR32246">
    <property type="entry name" value="INGRESSION PROTEIN FIC1"/>
    <property type="match status" value="1"/>
</dbReference>
<dbReference type="EMBL" id="JBBNAE010000008">
    <property type="protein sequence ID" value="KAK9103791.1"/>
    <property type="molecule type" value="Genomic_DNA"/>
</dbReference>
<evidence type="ECO:0000313" key="4">
    <source>
        <dbReference type="Proteomes" id="UP001417504"/>
    </source>
</evidence>
<dbReference type="Pfam" id="PF00168">
    <property type="entry name" value="C2"/>
    <property type="match status" value="1"/>
</dbReference>
<dbReference type="PROSITE" id="PS50004">
    <property type="entry name" value="C2"/>
    <property type="match status" value="1"/>
</dbReference>
<dbReference type="Proteomes" id="UP001417504">
    <property type="component" value="Unassembled WGS sequence"/>
</dbReference>
<feature type="domain" description="C2" evidence="2">
    <location>
        <begin position="1"/>
        <end position="118"/>
    </location>
</feature>
<feature type="region of interest" description="Disordered" evidence="1">
    <location>
        <begin position="250"/>
        <end position="276"/>
    </location>
</feature>
<dbReference type="SUPFAM" id="SSF49562">
    <property type="entry name" value="C2 domain (Calcium/lipid-binding domain, CaLB)"/>
    <property type="match status" value="1"/>
</dbReference>
<dbReference type="AlphaFoldDB" id="A0AAP0F1V6"/>
<evidence type="ECO:0000256" key="1">
    <source>
        <dbReference type="SAM" id="MobiDB-lite"/>
    </source>
</evidence>
<name>A0AAP0F1V6_9MAGN</name>
<sequence length="276" mass="30083">MGTPYLLEINLISAQGLKPPTSAAAAASAVRRRRLETYAVVWVDAAHKLRTRVDIVGGENPTWNDKFIFRVDAAFLSGDTSAISVEIYAVGFLKDPLIGTVRFLLGNCLNRRRSSSSPAAAAGFSAVQIRRPSGRFHGVLNVGAAVMSGSGSDFAAALHDQSAIGFRDLMGESHRSRIQRRRDAKMTVEDSDRSSGDSPYSSCSSSPSSAMSTTLKDWNARKRDLAGKDRSGAKEVLMCGFKKFQRKIHLSPSDQNLPNLHLPSDDENRKPEIREC</sequence>
<dbReference type="InterPro" id="IPR000008">
    <property type="entry name" value="C2_dom"/>
</dbReference>
<dbReference type="InterPro" id="IPR035892">
    <property type="entry name" value="C2_domain_sf"/>
</dbReference>
<reference evidence="3 4" key="1">
    <citation type="submission" date="2024-01" db="EMBL/GenBank/DDBJ databases">
        <title>Genome assemblies of Stephania.</title>
        <authorList>
            <person name="Yang L."/>
        </authorList>
    </citation>
    <scope>NUCLEOTIDE SEQUENCE [LARGE SCALE GENOMIC DNA]</scope>
    <source>
        <strain evidence="3">QJT</strain>
        <tissue evidence="3">Leaf</tissue>
    </source>
</reference>
<dbReference type="PANTHER" id="PTHR32246:SF69">
    <property type="entry name" value="CALCIUM-DEPENDENT LIPID-BINDING (CALB DOMAIN) FAMILY PROTEIN"/>
    <property type="match status" value="1"/>
</dbReference>
<dbReference type="GO" id="GO:0006952">
    <property type="term" value="P:defense response"/>
    <property type="evidence" value="ECO:0007669"/>
    <property type="project" value="InterPro"/>
</dbReference>
<proteinExistence type="predicted"/>
<feature type="compositionally biased region" description="Basic and acidic residues" evidence="1">
    <location>
        <begin position="263"/>
        <end position="276"/>
    </location>
</feature>
<gene>
    <name evidence="3" type="ORF">Sjap_021045</name>
</gene>
<evidence type="ECO:0000313" key="3">
    <source>
        <dbReference type="EMBL" id="KAK9103791.1"/>
    </source>
</evidence>
<feature type="region of interest" description="Disordered" evidence="1">
    <location>
        <begin position="175"/>
        <end position="215"/>
    </location>
</feature>
<feature type="compositionally biased region" description="Basic and acidic residues" evidence="1">
    <location>
        <begin position="184"/>
        <end position="195"/>
    </location>
</feature>
<dbReference type="Gene3D" id="2.60.40.150">
    <property type="entry name" value="C2 domain"/>
    <property type="match status" value="1"/>
</dbReference>
<organism evidence="3 4">
    <name type="scientific">Stephania japonica</name>
    <dbReference type="NCBI Taxonomy" id="461633"/>
    <lineage>
        <taxon>Eukaryota</taxon>
        <taxon>Viridiplantae</taxon>
        <taxon>Streptophyta</taxon>
        <taxon>Embryophyta</taxon>
        <taxon>Tracheophyta</taxon>
        <taxon>Spermatophyta</taxon>
        <taxon>Magnoliopsida</taxon>
        <taxon>Ranunculales</taxon>
        <taxon>Menispermaceae</taxon>
        <taxon>Menispermoideae</taxon>
        <taxon>Cissampelideae</taxon>
        <taxon>Stephania</taxon>
    </lineage>
</organism>
<accession>A0AAP0F1V6</accession>
<dbReference type="CDD" id="cd04051">
    <property type="entry name" value="C2_SRC2_like"/>
    <property type="match status" value="1"/>
</dbReference>
<keyword evidence="4" id="KW-1185">Reference proteome</keyword>
<dbReference type="InterPro" id="IPR044750">
    <property type="entry name" value="C2_SRC2/BAP"/>
</dbReference>